<keyword evidence="3" id="KW-0479">Metal-binding</keyword>
<feature type="domain" description="RING-CH-type" evidence="9">
    <location>
        <begin position="45"/>
        <end position="127"/>
    </location>
</feature>
<reference evidence="10 11" key="1">
    <citation type="journal article" date="2023" name="Res Sq">
        <title>Genomic and morphological characterization of Knufia obscura isolated from the Mars 2020 spacecraft assembly facility.</title>
        <authorList>
            <person name="Chander A.M."/>
            <person name="Teixeira M.M."/>
            <person name="Singh N.K."/>
            <person name="Williams M.P."/>
            <person name="Parker C.W."/>
            <person name="Leo P."/>
            <person name="Stajich J.E."/>
            <person name="Torok T."/>
            <person name="Tighe S."/>
            <person name="Mason C.E."/>
            <person name="Venkateswaran K."/>
        </authorList>
    </citation>
    <scope>NUCLEOTIDE SEQUENCE [LARGE SCALE GENOMIC DNA]</scope>
    <source>
        <strain evidence="10 11">CCFEE 5817</strain>
    </source>
</reference>
<evidence type="ECO:0000256" key="8">
    <source>
        <dbReference type="SAM" id="MobiDB-lite"/>
    </source>
</evidence>
<keyword evidence="5" id="KW-0862">Zinc</keyword>
<feature type="region of interest" description="Disordered" evidence="8">
    <location>
        <begin position="1"/>
        <end position="44"/>
    </location>
</feature>
<dbReference type="SUPFAM" id="SSF57850">
    <property type="entry name" value="RING/U-box"/>
    <property type="match status" value="1"/>
</dbReference>
<keyword evidence="11" id="KW-1185">Reference proteome</keyword>
<evidence type="ECO:0000256" key="6">
    <source>
        <dbReference type="ARBA" id="ARBA00022989"/>
    </source>
</evidence>
<comment type="subcellular location">
    <subcellularLocation>
        <location evidence="1">Membrane</location>
        <topology evidence="1">Multi-pass membrane protein</topology>
    </subcellularLocation>
</comment>
<dbReference type="PROSITE" id="PS51292">
    <property type="entry name" value="ZF_RING_CH"/>
    <property type="match status" value="1"/>
</dbReference>
<name>A0ABR0REG7_9EURO</name>
<evidence type="ECO:0000256" key="1">
    <source>
        <dbReference type="ARBA" id="ARBA00004141"/>
    </source>
</evidence>
<sequence length="493" mass="54401">MASSSPTGSEPELVNHSAADIRDQSSTNAEVDSDQAERPRALTRQSTSALEKCWICLSTKDEDLPSPPNPPTAWRSPCSCSLQAHEACLLDWVADQESPRSRSGGGRSGPTPDIIQCPQCRSEIKLQRPVDPLVQLCRRLDKQYSRLVLPGLGVSLLGTILSGCWAHGRLATYLVFGREHDQQIFNWAVNSRRGHVYSYALIPLSLIFSRTRYADFVLPMGSIALFSTQLPQNLGGPFIDWDAPYWPPSASTFFVLLPTLKQFYDWSYEKCFGELNRKWIEEVMPRREEGYEGQEGNMRDILEEHEAELAEQAEDGGGGGGGMVLELEVNMNAAVGDEDSDDEDAQGAGNADDIAEHIHAAQHANANANGEAPRERGRVHQLLGDNELMDDTSSIGQMVIGSLLLPAVAAAAGDLLALALPASWISTRWNYYPASGRVGFFATKWGRSVAGGLAFCVLKDMLVTYCRWRLAEAHKKRKIMNFDKKEKKYVAVE</sequence>
<keyword evidence="2" id="KW-0812">Transmembrane</keyword>
<protein>
    <recommendedName>
        <fullName evidence="9">RING-CH-type domain-containing protein</fullName>
    </recommendedName>
</protein>
<keyword evidence="4" id="KW-0863">Zinc-finger</keyword>
<proteinExistence type="predicted"/>
<comment type="caution">
    <text evidence="10">The sequence shown here is derived from an EMBL/GenBank/DDBJ whole genome shotgun (WGS) entry which is preliminary data.</text>
</comment>
<evidence type="ECO:0000256" key="3">
    <source>
        <dbReference type="ARBA" id="ARBA00022723"/>
    </source>
</evidence>
<evidence type="ECO:0000256" key="5">
    <source>
        <dbReference type="ARBA" id="ARBA00022833"/>
    </source>
</evidence>
<dbReference type="Gene3D" id="3.30.40.10">
    <property type="entry name" value="Zinc/RING finger domain, C3HC4 (zinc finger)"/>
    <property type="match status" value="1"/>
</dbReference>
<evidence type="ECO:0000256" key="4">
    <source>
        <dbReference type="ARBA" id="ARBA00022771"/>
    </source>
</evidence>
<dbReference type="EMBL" id="JAVHJV010000012">
    <property type="protein sequence ID" value="KAK5938588.1"/>
    <property type="molecule type" value="Genomic_DNA"/>
</dbReference>
<accession>A0ABR0REG7</accession>
<evidence type="ECO:0000259" key="9">
    <source>
        <dbReference type="PROSITE" id="PS51292"/>
    </source>
</evidence>
<dbReference type="InterPro" id="IPR011016">
    <property type="entry name" value="Znf_RING-CH"/>
</dbReference>
<evidence type="ECO:0000313" key="11">
    <source>
        <dbReference type="Proteomes" id="UP001334248"/>
    </source>
</evidence>
<dbReference type="Proteomes" id="UP001334248">
    <property type="component" value="Unassembled WGS sequence"/>
</dbReference>
<dbReference type="GeneID" id="90002226"/>
<keyword evidence="6" id="KW-1133">Transmembrane helix</keyword>
<dbReference type="RefSeq" id="XP_064726678.1">
    <property type="nucleotide sequence ID" value="XM_064877176.1"/>
</dbReference>
<dbReference type="InterPro" id="IPR013083">
    <property type="entry name" value="Znf_RING/FYVE/PHD"/>
</dbReference>
<gene>
    <name evidence="10" type="ORF">PMZ80_008777</name>
</gene>
<evidence type="ECO:0000256" key="7">
    <source>
        <dbReference type="ARBA" id="ARBA00023136"/>
    </source>
</evidence>
<dbReference type="SMART" id="SM00744">
    <property type="entry name" value="RINGv"/>
    <property type="match status" value="1"/>
</dbReference>
<dbReference type="Pfam" id="PF12906">
    <property type="entry name" value="RINGv"/>
    <property type="match status" value="1"/>
</dbReference>
<keyword evidence="7" id="KW-0472">Membrane</keyword>
<dbReference type="PANTHER" id="PTHR46283">
    <property type="entry name" value="E3 UBIQUITIN-PROTEIN LIGASE MARCH5"/>
    <property type="match status" value="1"/>
</dbReference>
<organism evidence="10 11">
    <name type="scientific">Knufia obscura</name>
    <dbReference type="NCBI Taxonomy" id="1635080"/>
    <lineage>
        <taxon>Eukaryota</taxon>
        <taxon>Fungi</taxon>
        <taxon>Dikarya</taxon>
        <taxon>Ascomycota</taxon>
        <taxon>Pezizomycotina</taxon>
        <taxon>Eurotiomycetes</taxon>
        <taxon>Chaetothyriomycetidae</taxon>
        <taxon>Chaetothyriales</taxon>
        <taxon>Trichomeriaceae</taxon>
        <taxon>Knufia</taxon>
    </lineage>
</organism>
<evidence type="ECO:0000256" key="2">
    <source>
        <dbReference type="ARBA" id="ARBA00022692"/>
    </source>
</evidence>
<evidence type="ECO:0000313" key="10">
    <source>
        <dbReference type="EMBL" id="KAK5938588.1"/>
    </source>
</evidence>